<comment type="caution">
    <text evidence="2">The sequence shown here is derived from an EMBL/GenBank/DDBJ whole genome shotgun (WGS) entry which is preliminary data.</text>
</comment>
<name>A0AAV5WRH1_9BILA</name>
<feature type="non-terminal residue" evidence="2">
    <location>
        <position position="1"/>
    </location>
</feature>
<gene>
    <name evidence="2" type="ORF">PFISCL1PPCAC_26188</name>
</gene>
<reference evidence="2" key="1">
    <citation type="submission" date="2023-10" db="EMBL/GenBank/DDBJ databases">
        <title>Genome assembly of Pristionchus species.</title>
        <authorList>
            <person name="Yoshida K."/>
            <person name="Sommer R.J."/>
        </authorList>
    </citation>
    <scope>NUCLEOTIDE SEQUENCE</scope>
    <source>
        <strain evidence="2">RS5133</strain>
    </source>
</reference>
<dbReference type="AlphaFoldDB" id="A0AAV5WRH1"/>
<feature type="non-terminal residue" evidence="2">
    <location>
        <position position="86"/>
    </location>
</feature>
<sequence length="86" mass="9722">VGYCMKVGDRFFLDDSIAAELEDWEVRWLRDAVRRGRAFVSKGKQDNDDDGDWESFAKSIQRHSQASSHPSPIPAAERSFLGSFDG</sequence>
<accession>A0AAV5WRH1</accession>
<keyword evidence="3" id="KW-1185">Reference proteome</keyword>
<organism evidence="2 3">
    <name type="scientific">Pristionchus fissidentatus</name>
    <dbReference type="NCBI Taxonomy" id="1538716"/>
    <lineage>
        <taxon>Eukaryota</taxon>
        <taxon>Metazoa</taxon>
        <taxon>Ecdysozoa</taxon>
        <taxon>Nematoda</taxon>
        <taxon>Chromadorea</taxon>
        <taxon>Rhabditida</taxon>
        <taxon>Rhabditina</taxon>
        <taxon>Diplogasteromorpha</taxon>
        <taxon>Diplogasteroidea</taxon>
        <taxon>Neodiplogasteridae</taxon>
        <taxon>Pristionchus</taxon>
    </lineage>
</organism>
<protein>
    <submittedName>
        <fullName evidence="2">Uncharacterized protein</fullName>
    </submittedName>
</protein>
<evidence type="ECO:0000256" key="1">
    <source>
        <dbReference type="SAM" id="MobiDB-lite"/>
    </source>
</evidence>
<proteinExistence type="predicted"/>
<evidence type="ECO:0000313" key="2">
    <source>
        <dbReference type="EMBL" id="GMT34891.1"/>
    </source>
</evidence>
<dbReference type="Proteomes" id="UP001432322">
    <property type="component" value="Unassembled WGS sequence"/>
</dbReference>
<dbReference type="EMBL" id="BTSY01000006">
    <property type="protein sequence ID" value="GMT34891.1"/>
    <property type="molecule type" value="Genomic_DNA"/>
</dbReference>
<evidence type="ECO:0000313" key="3">
    <source>
        <dbReference type="Proteomes" id="UP001432322"/>
    </source>
</evidence>
<feature type="region of interest" description="Disordered" evidence="1">
    <location>
        <begin position="40"/>
        <end position="86"/>
    </location>
</feature>